<accession>A0A644T092</accession>
<keyword evidence="1 4" id="KW-0489">Methyltransferase</keyword>
<keyword evidence="2 4" id="KW-0808">Transferase</keyword>
<dbReference type="GO" id="GO:0052913">
    <property type="term" value="F:16S rRNA (guanine(966)-N(2))-methyltransferase activity"/>
    <property type="evidence" value="ECO:0007669"/>
    <property type="project" value="UniProtKB-EC"/>
</dbReference>
<evidence type="ECO:0000313" key="4">
    <source>
        <dbReference type="EMBL" id="MPL60358.1"/>
    </source>
</evidence>
<dbReference type="PROSITE" id="PS00092">
    <property type="entry name" value="N6_MTASE"/>
    <property type="match status" value="1"/>
</dbReference>
<dbReference type="AlphaFoldDB" id="A0A644T092"/>
<dbReference type="Pfam" id="PF03602">
    <property type="entry name" value="Cons_hypoth95"/>
    <property type="match status" value="1"/>
</dbReference>
<sequence>MRIITGSAKGTKLKTPRGLDTRPTGDRVKESVFNILGEKLVGAKVLDLFAGTGNLGLEALSRGADSALFIDRSSTSINLVRENIGLTKLADKAEVLKGDSLTVLERLMNRKLQFDLIFCDPPYNKGLVQLVLAKIDQGTLLSSHGVVVVEHSKHDPLNEHFSQLKVNRTEKYGETLVSFVIIENQGGC</sequence>
<organism evidence="4">
    <name type="scientific">bioreactor metagenome</name>
    <dbReference type="NCBI Taxonomy" id="1076179"/>
    <lineage>
        <taxon>unclassified sequences</taxon>
        <taxon>metagenomes</taxon>
        <taxon>ecological metagenomes</taxon>
    </lineage>
</organism>
<dbReference type="InterPro" id="IPR029063">
    <property type="entry name" value="SAM-dependent_MTases_sf"/>
</dbReference>
<dbReference type="InterPro" id="IPR002052">
    <property type="entry name" value="DNA_methylase_N6_adenine_CS"/>
</dbReference>
<comment type="caution">
    <text evidence="4">The sequence shown here is derived from an EMBL/GenBank/DDBJ whole genome shotgun (WGS) entry which is preliminary data.</text>
</comment>
<dbReference type="CDD" id="cd02440">
    <property type="entry name" value="AdoMet_MTases"/>
    <property type="match status" value="1"/>
</dbReference>
<name>A0A644T092_9ZZZZ</name>
<dbReference type="PIRSF" id="PIRSF004553">
    <property type="entry name" value="CHP00095"/>
    <property type="match status" value="1"/>
</dbReference>
<gene>
    <name evidence="4" type="primary">rsmD_2</name>
    <name evidence="4" type="ORF">SDC9_05919</name>
</gene>
<dbReference type="NCBIfam" id="TIGR00095">
    <property type="entry name" value="16S rRNA (guanine(966)-N(2))-methyltransferase RsmD"/>
    <property type="match status" value="1"/>
</dbReference>
<dbReference type="GO" id="GO:0003676">
    <property type="term" value="F:nucleic acid binding"/>
    <property type="evidence" value="ECO:0007669"/>
    <property type="project" value="InterPro"/>
</dbReference>
<protein>
    <submittedName>
        <fullName evidence="4">Ribosomal RNA small subunit methyltransferase D</fullName>
        <ecNumber evidence="4">2.1.1.171</ecNumber>
    </submittedName>
</protein>
<evidence type="ECO:0000256" key="2">
    <source>
        <dbReference type="ARBA" id="ARBA00022679"/>
    </source>
</evidence>
<evidence type="ECO:0000256" key="1">
    <source>
        <dbReference type="ARBA" id="ARBA00022603"/>
    </source>
</evidence>
<feature type="region of interest" description="Disordered" evidence="3">
    <location>
        <begin position="1"/>
        <end position="25"/>
    </location>
</feature>
<dbReference type="EMBL" id="VSSQ01000012">
    <property type="protein sequence ID" value="MPL60358.1"/>
    <property type="molecule type" value="Genomic_DNA"/>
</dbReference>
<dbReference type="EC" id="2.1.1.171" evidence="4"/>
<evidence type="ECO:0000256" key="3">
    <source>
        <dbReference type="SAM" id="MobiDB-lite"/>
    </source>
</evidence>
<dbReference type="Gene3D" id="3.40.50.150">
    <property type="entry name" value="Vaccinia Virus protein VP39"/>
    <property type="match status" value="1"/>
</dbReference>
<dbReference type="PANTHER" id="PTHR43542:SF1">
    <property type="entry name" value="METHYLTRANSFERASE"/>
    <property type="match status" value="1"/>
</dbReference>
<reference evidence="4" key="1">
    <citation type="submission" date="2019-08" db="EMBL/GenBank/DDBJ databases">
        <authorList>
            <person name="Kucharzyk K."/>
            <person name="Murdoch R.W."/>
            <person name="Higgins S."/>
            <person name="Loffler F."/>
        </authorList>
    </citation>
    <scope>NUCLEOTIDE SEQUENCE</scope>
</reference>
<dbReference type="InterPro" id="IPR004398">
    <property type="entry name" value="RNA_MeTrfase_RsmD"/>
</dbReference>
<dbReference type="PANTHER" id="PTHR43542">
    <property type="entry name" value="METHYLTRANSFERASE"/>
    <property type="match status" value="1"/>
</dbReference>
<proteinExistence type="predicted"/>
<dbReference type="SUPFAM" id="SSF53335">
    <property type="entry name" value="S-adenosyl-L-methionine-dependent methyltransferases"/>
    <property type="match status" value="1"/>
</dbReference>